<gene>
    <name evidence="1" type="ORF">BG20_I0819</name>
</gene>
<reference evidence="1 2" key="1">
    <citation type="journal article" date="2012" name="J. Bacteriol.">
        <title>Genome Sequence of "Candidatus Nitrosoarchaeum limnia" BG20, a Low-Salinity Ammonia-Oxidizing Archaeon from the San Francisco Bay Estuary.</title>
        <authorList>
            <person name="Mosier A.C."/>
            <person name="Allen E.E."/>
            <person name="Kim M."/>
            <person name="Ferriera S."/>
            <person name="Francis C.A."/>
        </authorList>
    </citation>
    <scope>NUCLEOTIDE SEQUENCE [LARGE SCALE GENOMIC DNA]</scope>
    <source>
        <strain evidence="1 2">BG20</strain>
    </source>
</reference>
<dbReference type="AlphaFoldDB" id="S2EV78"/>
<proteinExistence type="predicted"/>
<comment type="caution">
    <text evidence="1">The sequence shown here is derived from an EMBL/GenBank/DDBJ whole genome shotgun (WGS) entry which is preliminary data.</text>
</comment>
<dbReference type="Proteomes" id="UP000014065">
    <property type="component" value="Unassembled WGS sequence"/>
</dbReference>
<protein>
    <submittedName>
        <fullName evidence="1">Uncharacterized protein</fullName>
    </submittedName>
</protein>
<keyword evidence="2" id="KW-1185">Reference proteome</keyword>
<accession>S2EV78</accession>
<organism evidence="1 2">
    <name type="scientific">Candidatus Nitrosarchaeum limnium BG20</name>
    <dbReference type="NCBI Taxonomy" id="859192"/>
    <lineage>
        <taxon>Archaea</taxon>
        <taxon>Nitrososphaerota</taxon>
        <taxon>Nitrososphaeria</taxon>
        <taxon>Nitrosopumilales</taxon>
        <taxon>Nitrosopumilaceae</taxon>
        <taxon>Nitrosarchaeum</taxon>
    </lineage>
</organism>
<evidence type="ECO:0000313" key="2">
    <source>
        <dbReference type="Proteomes" id="UP000014065"/>
    </source>
</evidence>
<dbReference type="EMBL" id="AHJG01000096">
    <property type="protein sequence ID" value="EPA06189.1"/>
    <property type="molecule type" value="Genomic_DNA"/>
</dbReference>
<name>S2EV78_9ARCH</name>
<evidence type="ECO:0000313" key="1">
    <source>
        <dbReference type="EMBL" id="EPA06189.1"/>
    </source>
</evidence>
<sequence>MKYYQNPDKVTRGRTSSQNRGLGAIIDANIVGKVIELGVNEILKQHEKLKEFSPDMEIRSVFEYGQPDVVEIVENGVKRKPKCFVEVKNSPKNFEWVGLYTTQFEDMKKFVGNDEENIYIIYASLRSKEGTILEKSEEDEGANENKRENDLLGIFLKSKKSLGDLFNFFEDASNFSVNIDYVITGKELADNGKVFPSGEPWPSPEIFQEGTKPYDASGNVKKNFKRLSLNVKDGKCDLPTNGINNSVPFPHQFGTLECHGDFQAYEETKNSWRKVDGVKTKTELKTIFIDCKSDVVVKNKWLGEYHLEGKKVHRIKVGAKVASKDRDDLSYPKRNIESMVKIPPSERIKELARKI</sequence>